<name>A0ABS8P3D4_9PSEU</name>
<reference evidence="1 2" key="1">
    <citation type="submission" date="2021-11" db="EMBL/GenBank/DDBJ databases">
        <title>Draft genome sequence of Actinomycetospora sp. SF1 isolated from the rhizosphere soil.</title>
        <authorList>
            <person name="Duangmal K."/>
            <person name="Chantavorakit T."/>
        </authorList>
    </citation>
    <scope>NUCLEOTIDE SEQUENCE [LARGE SCALE GENOMIC DNA]</scope>
    <source>
        <strain evidence="1 2">TBRC 5722</strain>
    </source>
</reference>
<organism evidence="1 2">
    <name type="scientific">Actinomycetospora endophytica</name>
    <dbReference type="NCBI Taxonomy" id="2291215"/>
    <lineage>
        <taxon>Bacteria</taxon>
        <taxon>Bacillati</taxon>
        <taxon>Actinomycetota</taxon>
        <taxon>Actinomycetes</taxon>
        <taxon>Pseudonocardiales</taxon>
        <taxon>Pseudonocardiaceae</taxon>
        <taxon>Actinomycetospora</taxon>
    </lineage>
</organism>
<dbReference type="Proteomes" id="UP001199469">
    <property type="component" value="Unassembled WGS sequence"/>
</dbReference>
<evidence type="ECO:0000313" key="1">
    <source>
        <dbReference type="EMBL" id="MCD2192764.1"/>
    </source>
</evidence>
<keyword evidence="2" id="KW-1185">Reference proteome</keyword>
<proteinExistence type="predicted"/>
<gene>
    <name evidence="1" type="ORF">LQ327_05105</name>
</gene>
<comment type="caution">
    <text evidence="1">The sequence shown here is derived from an EMBL/GenBank/DDBJ whole genome shotgun (WGS) entry which is preliminary data.</text>
</comment>
<accession>A0ABS8P3D4</accession>
<evidence type="ECO:0000313" key="2">
    <source>
        <dbReference type="Proteomes" id="UP001199469"/>
    </source>
</evidence>
<dbReference type="RefSeq" id="WP_230730435.1">
    <property type="nucleotide sequence ID" value="NZ_JAJNDB010000001.1"/>
</dbReference>
<sequence>MCLEKPAELVALYDETTPMFAAVRELFGVPDQHVLDVSSVDREWTDDERVAATAALALHYIQSLRLLAKPDVRVRITSIVNTCACLHSVLSDLANECGRFDGSNRVWQIRDKIAMAANAVAAAHVNAGGGETYVR</sequence>
<dbReference type="EMBL" id="JAJNDB010000001">
    <property type="protein sequence ID" value="MCD2192764.1"/>
    <property type="molecule type" value="Genomic_DNA"/>
</dbReference>
<protein>
    <submittedName>
        <fullName evidence="1">Uncharacterized protein</fullName>
    </submittedName>
</protein>